<dbReference type="EMBL" id="JANEYF010005581">
    <property type="protein sequence ID" value="KAJ8927612.1"/>
    <property type="molecule type" value="Genomic_DNA"/>
</dbReference>
<name>A0AAV8WN82_9CUCU</name>
<evidence type="ECO:0000259" key="1">
    <source>
        <dbReference type="Pfam" id="PF13843"/>
    </source>
</evidence>
<dbReference type="PANTHER" id="PTHR46599:SF3">
    <property type="entry name" value="PIGGYBAC TRANSPOSABLE ELEMENT-DERIVED PROTEIN 4"/>
    <property type="match status" value="1"/>
</dbReference>
<dbReference type="InterPro" id="IPR029526">
    <property type="entry name" value="PGBD"/>
</dbReference>
<dbReference type="Pfam" id="PF13843">
    <property type="entry name" value="DDE_Tnp_1_7"/>
    <property type="match status" value="1"/>
</dbReference>
<comment type="caution">
    <text evidence="2">The sequence shown here is derived from an EMBL/GenBank/DDBJ whole genome shotgun (WGS) entry which is preliminary data.</text>
</comment>
<dbReference type="Proteomes" id="UP001162156">
    <property type="component" value="Unassembled WGS sequence"/>
</dbReference>
<dbReference type="AlphaFoldDB" id="A0AAV8WN82"/>
<organism evidence="2 3">
    <name type="scientific">Rhamnusium bicolor</name>
    <dbReference type="NCBI Taxonomy" id="1586634"/>
    <lineage>
        <taxon>Eukaryota</taxon>
        <taxon>Metazoa</taxon>
        <taxon>Ecdysozoa</taxon>
        <taxon>Arthropoda</taxon>
        <taxon>Hexapoda</taxon>
        <taxon>Insecta</taxon>
        <taxon>Pterygota</taxon>
        <taxon>Neoptera</taxon>
        <taxon>Endopterygota</taxon>
        <taxon>Coleoptera</taxon>
        <taxon>Polyphaga</taxon>
        <taxon>Cucujiformia</taxon>
        <taxon>Chrysomeloidea</taxon>
        <taxon>Cerambycidae</taxon>
        <taxon>Lepturinae</taxon>
        <taxon>Rhagiini</taxon>
        <taxon>Rhamnusium</taxon>
    </lineage>
</organism>
<evidence type="ECO:0000313" key="3">
    <source>
        <dbReference type="Proteomes" id="UP001162156"/>
    </source>
</evidence>
<protein>
    <recommendedName>
        <fullName evidence="1">PiggyBac transposable element-derived protein domain-containing protein</fullName>
    </recommendedName>
</protein>
<keyword evidence="3" id="KW-1185">Reference proteome</keyword>
<proteinExistence type="predicted"/>
<reference evidence="2" key="1">
    <citation type="journal article" date="2023" name="Insect Mol. Biol.">
        <title>Genome sequencing provides insights into the evolution of gene families encoding plant cell wall-degrading enzymes in longhorned beetles.</title>
        <authorList>
            <person name="Shin N.R."/>
            <person name="Okamura Y."/>
            <person name="Kirsch R."/>
            <person name="Pauchet Y."/>
        </authorList>
    </citation>
    <scope>NUCLEOTIDE SEQUENCE</scope>
    <source>
        <strain evidence="2">RBIC_L_NR</strain>
    </source>
</reference>
<sequence length="179" mass="20538">MLRHKFGIKLYKLCLQGGYTYNLKVYYGKDETGDKNIFGATNTILELSENLLDKGRTIYTDNFYSRVSLTHEFQKRKTHLVGTLCSNRKNNHPEVVKAKLEKYQSMSLQSNTGCTVLKWMDKKDVLTISTKYDNSMAPVRRGGEEIEKLTIILGYNKCKAFIDLSDQLKAYSTSLRKGI</sequence>
<accession>A0AAV8WN82</accession>
<dbReference type="PANTHER" id="PTHR46599">
    <property type="entry name" value="PIGGYBAC TRANSPOSABLE ELEMENT-DERIVED PROTEIN 4"/>
    <property type="match status" value="1"/>
</dbReference>
<evidence type="ECO:0000313" key="2">
    <source>
        <dbReference type="EMBL" id="KAJ8927612.1"/>
    </source>
</evidence>
<feature type="domain" description="PiggyBac transposable element-derived protein" evidence="1">
    <location>
        <begin position="4"/>
        <end position="176"/>
    </location>
</feature>
<gene>
    <name evidence="2" type="ORF">NQ314_019902</name>
</gene>